<reference evidence="7 8" key="1">
    <citation type="journal article" date="2000" name="Virology">
        <title>Complete genomic sequence of the Amsacta moorei entomopoxvirus: analysis and comparison with other poxviruses.</title>
        <authorList>
            <person name="Bawden A.L."/>
            <person name="Glassberg K.J."/>
            <person name="Diggans J."/>
            <person name="Shaw R."/>
            <person name="Farmerie W."/>
            <person name="Moyer R.W."/>
        </authorList>
    </citation>
    <scope>NUCLEOTIDE SEQUENCE [LARGE SCALE GENOMIC DNA]</scope>
</reference>
<dbReference type="InterPro" id="IPR007532">
    <property type="entry name" value="Poxvirus_early-TF_lsu"/>
</dbReference>
<dbReference type="RefSeq" id="NP_064887.1">
    <property type="nucleotide sequence ID" value="NC_002520.1"/>
</dbReference>
<evidence type="ECO:0000256" key="4">
    <source>
        <dbReference type="ARBA" id="ARBA00023125"/>
    </source>
</evidence>
<sequence>MDITDNSYEYSTINPQVIFLFDENKNVKKTIFLSKDSIIDNSFAYGVYNYLLSTNTKFLSQPEYINDHVILSFNLEQARGYIRNILRINENIILFSIWHNLDYYYNNNEIFDPYNIKNNLLIESNDNKKILYMLDISITNGAIFCVTTNSYTNTNLAKEGIYSKIYTEYIQEIIFNIYKNNYKLSSVVKESEEYSLTNNFDDIIKLSNINKYKKTLCIGVYDKYYIKGDKISILDNYNDSEYTSLYIYIDQNNIIKITNDVLITEKLTYFTDILKEEEIKNIIIKSTSPKSIIYIYFDTFLDSNINIQYDLKFFLNVTNTRNIFIDMSYKINIMTSKNHISFRSFNIDVNLCKYLSLLILGYNHIFNKIQKHARLKKIDELYPSRYCQNYKDVKRQPVLIDSIDENYLIKISDKYYVGKEDTTRTYQHKGTKKIFDPYKYGDVYIDDNGLIYQCSSIYYSNMGFLNNIYLASGGKTCYPCCYSKQKNRDEIFESCVYNKEIILEDKINPIIVNYGRIILSKNGLSKLSPKLNNILNANSKIDIVKHTNRIDFSDNYTIIMSYQPTITIRNFDDMYYFIINNNAIVINDNIVYTDKSILKMNNNNINVFIIIQNRIHQLKNIDKQSKYDDIVVNKIDDKKIKIIKKYFNIISNIRNPISNNGISITDDVCTIDGELIENKNIKYFSEYNNISLKPKSTSEYIEKYFKQYFDTIYTNNIRLFIKIFITKIMHSIKETDIIKTDYTKLEEKLNNITNKQMSSVILSKKSI</sequence>
<dbReference type="EMBL" id="AF250284">
    <property type="protein sequence ID" value="AAG02811.1"/>
    <property type="molecule type" value="Genomic_DNA"/>
</dbReference>
<evidence type="ECO:0000313" key="7">
    <source>
        <dbReference type="EMBL" id="AAG02811.1"/>
    </source>
</evidence>
<dbReference type="GeneID" id="1494695"/>
<comment type="similarity">
    <text evidence="1">Belongs to the poxviridae VETF large subunit family.</text>
</comment>
<keyword evidence="3" id="KW-0805">Transcription regulation</keyword>
<evidence type="ECO:0000256" key="1">
    <source>
        <dbReference type="ARBA" id="ARBA00005576"/>
    </source>
</evidence>
<dbReference type="GO" id="GO:0045893">
    <property type="term" value="P:positive regulation of DNA-templated transcription"/>
    <property type="evidence" value="ECO:0007669"/>
    <property type="project" value="InterPro"/>
</dbReference>
<accession>Q9EMU4</accession>
<dbReference type="Pfam" id="PF04441">
    <property type="entry name" value="Pox_VERT_large"/>
    <property type="match status" value="1"/>
</dbReference>
<proteinExistence type="inferred from homology"/>
<protein>
    <recommendedName>
        <fullName evidence="2">Early transcription factor 82 kDa subunit</fullName>
    </recommendedName>
    <alternativeName>
        <fullName evidence="6">ETF large subunit</fullName>
    </alternativeName>
</protein>
<organismHost>
    <name type="scientific">Amsacta</name>
    <dbReference type="NCBI Taxonomy" id="340055"/>
</organismHost>
<keyword evidence="8" id="KW-1185">Reference proteome</keyword>
<dbReference type="KEGG" id="vg:1494695"/>
<name>Q9EMU4_AMEPV</name>
<evidence type="ECO:0000256" key="2">
    <source>
        <dbReference type="ARBA" id="ARBA00018649"/>
    </source>
</evidence>
<evidence type="ECO:0000313" key="8">
    <source>
        <dbReference type="Proteomes" id="UP000000872"/>
    </source>
</evidence>
<evidence type="ECO:0000256" key="6">
    <source>
        <dbReference type="ARBA" id="ARBA00029798"/>
    </source>
</evidence>
<evidence type="ECO:0000256" key="5">
    <source>
        <dbReference type="ARBA" id="ARBA00023163"/>
    </source>
</evidence>
<gene>
    <name evidence="7" type="primary">AMV105</name>
</gene>
<dbReference type="OrthoDB" id="696at10239"/>
<evidence type="ECO:0000256" key="3">
    <source>
        <dbReference type="ARBA" id="ARBA00023015"/>
    </source>
</evidence>
<organism evidence="7 8">
    <name type="scientific">Amsacta moorei entomopoxvirus</name>
    <name type="common">AmEPV</name>
    <dbReference type="NCBI Taxonomy" id="28321"/>
    <lineage>
        <taxon>Viruses</taxon>
        <taxon>Varidnaviria</taxon>
        <taxon>Bamfordvirae</taxon>
        <taxon>Nucleocytoviricota</taxon>
        <taxon>Pokkesviricetes</taxon>
        <taxon>Chitovirales</taxon>
        <taxon>Poxviridae</taxon>
        <taxon>Entomopoxvirinae</taxon>
        <taxon>Betaentomopoxvirus</taxon>
    </lineage>
</organism>
<keyword evidence="5" id="KW-0804">Transcription</keyword>
<keyword evidence="4" id="KW-0238">DNA-binding</keyword>
<dbReference type="GO" id="GO:0003677">
    <property type="term" value="F:DNA binding"/>
    <property type="evidence" value="ECO:0007669"/>
    <property type="project" value="UniProtKB-KW"/>
</dbReference>
<dbReference type="Proteomes" id="UP000000872">
    <property type="component" value="Segment"/>
</dbReference>